<dbReference type="GO" id="GO:0016787">
    <property type="term" value="F:hydrolase activity"/>
    <property type="evidence" value="ECO:0007669"/>
    <property type="project" value="UniProtKB-KW"/>
</dbReference>
<dbReference type="AlphaFoldDB" id="A0A381QZK0"/>
<dbReference type="InterPro" id="IPR050072">
    <property type="entry name" value="Peptidase_M20A"/>
</dbReference>
<accession>A0A381QZK0</accession>
<evidence type="ECO:0000259" key="3">
    <source>
        <dbReference type="Pfam" id="PF07687"/>
    </source>
</evidence>
<dbReference type="Gene3D" id="3.30.70.360">
    <property type="match status" value="1"/>
</dbReference>
<reference evidence="4" key="1">
    <citation type="submission" date="2018-05" db="EMBL/GenBank/DDBJ databases">
        <authorList>
            <person name="Lanie J.A."/>
            <person name="Ng W.-L."/>
            <person name="Kazmierczak K.M."/>
            <person name="Andrzejewski T.M."/>
            <person name="Davidsen T.M."/>
            <person name="Wayne K.J."/>
            <person name="Tettelin H."/>
            <person name="Glass J.I."/>
            <person name="Rusch D."/>
            <person name="Podicherti R."/>
            <person name="Tsui H.-C.T."/>
            <person name="Winkler M.E."/>
        </authorList>
    </citation>
    <scope>NUCLEOTIDE SEQUENCE</scope>
</reference>
<dbReference type="EMBL" id="UINC01001575">
    <property type="protein sequence ID" value="SUZ83988.1"/>
    <property type="molecule type" value="Genomic_DNA"/>
</dbReference>
<dbReference type="Gene3D" id="3.40.630.10">
    <property type="entry name" value="Zn peptidases"/>
    <property type="match status" value="2"/>
</dbReference>
<keyword evidence="1" id="KW-0479">Metal-binding</keyword>
<dbReference type="PANTHER" id="PTHR43808">
    <property type="entry name" value="ACETYLORNITHINE DEACETYLASE"/>
    <property type="match status" value="1"/>
</dbReference>
<dbReference type="Pfam" id="PF07687">
    <property type="entry name" value="M20_dimer"/>
    <property type="match status" value="1"/>
</dbReference>
<feature type="domain" description="Peptidase M20 dimerisation" evidence="3">
    <location>
        <begin position="182"/>
        <end position="294"/>
    </location>
</feature>
<dbReference type="Pfam" id="PF01546">
    <property type="entry name" value="Peptidase_M20"/>
    <property type="match status" value="1"/>
</dbReference>
<evidence type="ECO:0000256" key="1">
    <source>
        <dbReference type="ARBA" id="ARBA00022723"/>
    </source>
</evidence>
<dbReference type="SUPFAM" id="SSF53187">
    <property type="entry name" value="Zn-dependent exopeptidases"/>
    <property type="match status" value="1"/>
</dbReference>
<evidence type="ECO:0000313" key="4">
    <source>
        <dbReference type="EMBL" id="SUZ83988.1"/>
    </source>
</evidence>
<keyword evidence="2" id="KW-0378">Hydrolase</keyword>
<dbReference type="InterPro" id="IPR011650">
    <property type="entry name" value="Peptidase_M20_dimer"/>
</dbReference>
<gene>
    <name evidence="4" type="ORF">METZ01_LOCUS36842</name>
</gene>
<evidence type="ECO:0000256" key="2">
    <source>
        <dbReference type="ARBA" id="ARBA00022801"/>
    </source>
</evidence>
<dbReference type="InterPro" id="IPR036264">
    <property type="entry name" value="Bact_exopeptidase_dim_dom"/>
</dbReference>
<proteinExistence type="predicted"/>
<dbReference type="PANTHER" id="PTHR43808:SF25">
    <property type="entry name" value="PEPTIDASE M20 DIMERISATION DOMAIN-CONTAINING PROTEIN"/>
    <property type="match status" value="1"/>
</dbReference>
<sequence>MNPTQAKVIDQVDEKEIVGLASELIKIPSFKPEETPVATFLADFFGEKGYKVELQEVEPGRFQTIATLEGTGGGPSLMLNGHTDINSLTRRWRRDPWNPVVEGDRLYGHGVQNMKGGLASIIMAAEAVRTSGVRLRGDLVVACVLGETQGGEGTNFLMASGLRTDMAVVAEPFGASNLVTVHSGIVHMAIHTYGVTGHVRQLEGTVNAVVKMTAIINALQQVEFTCQPREDLPDLPKLNVGSVIGGLGEDYILVEPPYIPDMCTIIVDVHFLPGQTVDSIVADIRRVLGPLLAEDPELSYEIEIPPPDFFKGRRRLVMDPLDVPQDAEIVQAVARSHEDVTGQTPQAIGTVLPYSYTANDTCHLWNAGIPCLLYGPSVIRGSGDEDDSCVIISEMVQCTKVIALTALDVCQAESE</sequence>
<dbReference type="SUPFAM" id="SSF55031">
    <property type="entry name" value="Bacterial exopeptidase dimerisation domain"/>
    <property type="match status" value="1"/>
</dbReference>
<protein>
    <recommendedName>
        <fullName evidence="3">Peptidase M20 dimerisation domain-containing protein</fullName>
    </recommendedName>
</protein>
<dbReference type="GO" id="GO:0046872">
    <property type="term" value="F:metal ion binding"/>
    <property type="evidence" value="ECO:0007669"/>
    <property type="project" value="UniProtKB-KW"/>
</dbReference>
<name>A0A381QZK0_9ZZZZ</name>
<dbReference type="InterPro" id="IPR002933">
    <property type="entry name" value="Peptidase_M20"/>
</dbReference>
<organism evidence="4">
    <name type="scientific">marine metagenome</name>
    <dbReference type="NCBI Taxonomy" id="408172"/>
    <lineage>
        <taxon>unclassified sequences</taxon>
        <taxon>metagenomes</taxon>
        <taxon>ecological metagenomes</taxon>
    </lineage>
</organism>